<feature type="domain" description="YhdP central" evidence="2">
    <location>
        <begin position="361"/>
        <end position="803"/>
    </location>
</feature>
<keyword evidence="1" id="KW-0472">Membrane</keyword>
<evidence type="ECO:0000313" key="3">
    <source>
        <dbReference type="EMBL" id="QDH24335.1"/>
    </source>
</evidence>
<keyword evidence="1" id="KW-1133">Transmembrane helix</keyword>
<gene>
    <name evidence="3" type="ORF">D5366_02620</name>
</gene>
<sequence length="843" mass="90303">MHGPRHRHSPQSHIHDLLEHGRRFRGGVHLPKHWHVARWVCLVLIVPCALAAVSGAVLAWRLAHGPLEVTRLSHLMGPIPVVGGRIPGHPAGMLAWERLFLQWQPARDGVPAGIMLEAHCLTIRGLDGKIAETAGEIDSVLSLSPLLHGVIAPRRLRIQHTHIALRSTANGALELDLPEQGHKGRGVPTQLDRLGVLDIHDVTVSVKGLLPDEIVALGPVEAHGVCKMHDGKECAWVGRWKSNLTLGTAHTQLSAEGKEQENMGAWHFAMTPTDPSALGAVLPLAGQWKLPIALEGDALLASRGFEARPVRAGLTVQLGEGEVEQVQGNPIHIVKGGARIGVEMQHPGFSGPVKVSVQEATLAVQDSAGHITHLTAHGEGSADGLKNPRQIDGQASAEIDALDLEHLGTIWPLRFMKGARQWVTRNLTSGQGHKMTLTSHIHSERGFDGIRPTLMDGHFTADDVTVHWLRPVPPAEHASASLHFDGPETLVIDVVHGQQKTSSGMLYVPDGAVRIEHLYDRGPPAQIAVHVLGPLAAIHEVLLHPRLHLLSQHPLPFTDYAGAFDGHLMLSMPLLPNIRDDAIRVSVDVAFHDVGLGNVLLGRRLDAAKGTLRATEDSLSVNGTGRMSGIPIEAEVVEALRPSNGQSVTQDITARATISPAQAARAGLPVPGFDRGQLALLAHYTQLASRQADVALSADLTDAAISFPVWSKPIGEHAQIAAHLGLVGNELNALDGLQAHGRSLDVAGRAFVEQGHVRRVVAEGFRIGRSLGSAQIDLPLTDAGTYGVHVKADPLDLTPVLAQLNAPKTVPSQGCATCGGQQPSRGGGLFRWMHRMFISHLRE</sequence>
<accession>A0A4Y6V7N0</accession>
<dbReference type="AlphaFoldDB" id="A0A4Y6V7N0"/>
<reference evidence="3 4" key="1">
    <citation type="submission" date="2018-09" db="EMBL/GenBank/DDBJ databases">
        <title>The complete genome sequence of Neokomagataea tanensis NBRC 106556(T).</title>
        <authorList>
            <person name="Chua K.-O."/>
            <person name="See-Too W.-S."/>
            <person name="Hong K.-W."/>
            <person name="Yin W.-F."/>
            <person name="Chan K.-G."/>
        </authorList>
    </citation>
    <scope>NUCLEOTIDE SEQUENCE [LARGE SCALE GENOMIC DNA]</scope>
    <source>
        <strain evidence="4">AH13 \ NBRC 106556</strain>
    </source>
</reference>
<feature type="transmembrane region" description="Helical" evidence="1">
    <location>
        <begin position="39"/>
        <end position="63"/>
    </location>
</feature>
<dbReference type="InterPro" id="IPR025263">
    <property type="entry name" value="YhdP_central"/>
</dbReference>
<evidence type="ECO:0000259" key="2">
    <source>
        <dbReference type="Pfam" id="PF13116"/>
    </source>
</evidence>
<dbReference type="RefSeq" id="WP_141492171.1">
    <property type="nucleotide sequence ID" value="NZ_CP032485.1"/>
</dbReference>
<dbReference type="KEGG" id="ntn:D5366_02620"/>
<organism evidence="3 4">
    <name type="scientific">Neokomagataea tanensis</name>
    <dbReference type="NCBI Taxonomy" id="661191"/>
    <lineage>
        <taxon>Bacteria</taxon>
        <taxon>Pseudomonadati</taxon>
        <taxon>Pseudomonadota</taxon>
        <taxon>Alphaproteobacteria</taxon>
        <taxon>Acetobacterales</taxon>
        <taxon>Acetobacteraceae</taxon>
        <taxon>Neokomagataea</taxon>
    </lineage>
</organism>
<dbReference type="Proteomes" id="UP000317214">
    <property type="component" value="Chromosome"/>
</dbReference>
<keyword evidence="4" id="KW-1185">Reference proteome</keyword>
<keyword evidence="1" id="KW-0812">Transmembrane</keyword>
<protein>
    <recommendedName>
        <fullName evidence="2">YhdP central domain-containing protein</fullName>
    </recommendedName>
</protein>
<dbReference type="Pfam" id="PF13116">
    <property type="entry name" value="YhdP"/>
    <property type="match status" value="1"/>
</dbReference>
<evidence type="ECO:0000313" key="4">
    <source>
        <dbReference type="Proteomes" id="UP000317214"/>
    </source>
</evidence>
<dbReference type="OrthoDB" id="7161641at2"/>
<name>A0A4Y6V7N0_9PROT</name>
<dbReference type="EMBL" id="CP032485">
    <property type="protein sequence ID" value="QDH24335.1"/>
    <property type="molecule type" value="Genomic_DNA"/>
</dbReference>
<evidence type="ECO:0000256" key="1">
    <source>
        <dbReference type="SAM" id="Phobius"/>
    </source>
</evidence>
<proteinExistence type="predicted"/>